<accession>A0A3L7K481</accession>
<reference evidence="1 2" key="1">
    <citation type="submission" date="2018-10" db="EMBL/GenBank/DDBJ databases">
        <title>Falsibacillus sp. genome draft.</title>
        <authorList>
            <person name="Shi S."/>
        </authorList>
    </citation>
    <scope>NUCLEOTIDE SEQUENCE [LARGE SCALE GENOMIC DNA]</scope>
    <source>
        <strain evidence="1 2">GY 10110</strain>
    </source>
</reference>
<evidence type="ECO:0000313" key="1">
    <source>
        <dbReference type="EMBL" id="RLQ97455.1"/>
    </source>
</evidence>
<dbReference type="AlphaFoldDB" id="A0A3L7K481"/>
<gene>
    <name evidence="1" type="ORF">D9X91_04700</name>
</gene>
<dbReference type="Proteomes" id="UP000276770">
    <property type="component" value="Unassembled WGS sequence"/>
</dbReference>
<protein>
    <submittedName>
        <fullName evidence="1">Uncharacterized protein</fullName>
    </submittedName>
</protein>
<evidence type="ECO:0000313" key="2">
    <source>
        <dbReference type="Proteomes" id="UP000276770"/>
    </source>
</evidence>
<organism evidence="1 2">
    <name type="scientific">Falsibacillus albus</name>
    <dbReference type="NCBI Taxonomy" id="2478915"/>
    <lineage>
        <taxon>Bacteria</taxon>
        <taxon>Bacillati</taxon>
        <taxon>Bacillota</taxon>
        <taxon>Bacilli</taxon>
        <taxon>Bacillales</taxon>
        <taxon>Bacillaceae</taxon>
        <taxon>Falsibacillus</taxon>
    </lineage>
</organism>
<comment type="caution">
    <text evidence="1">The sequence shown here is derived from an EMBL/GenBank/DDBJ whole genome shotgun (WGS) entry which is preliminary data.</text>
</comment>
<name>A0A3L7K481_9BACI</name>
<dbReference type="RefSeq" id="WP_121679405.1">
    <property type="nucleotide sequence ID" value="NZ_RCVZ01000002.1"/>
</dbReference>
<dbReference type="EMBL" id="RCVZ01000002">
    <property type="protein sequence ID" value="RLQ97455.1"/>
    <property type="molecule type" value="Genomic_DNA"/>
</dbReference>
<dbReference type="OrthoDB" id="153065at2"/>
<proteinExistence type="predicted"/>
<sequence>MNSFIHKAVMNNIAWCGSVCEAHGLTHHSKENVWGLFSKAPVYYPEIISSNLDADLKDIEYFIEKGEVSSVKDSYANLDLSTMGFKILFEADWIFHTAYSGKSDVLHWREVRSADEMVEWIRLSSLENVIMPTLLNHSDVKFFISEFSGEGAGFIANMNDGVVGISNVFSTGDVHDDLWKDIPLVAGNAFPGESLVGYEQGSDLTAALKAGWTSIGPLRVWVK</sequence>
<keyword evidence="2" id="KW-1185">Reference proteome</keyword>